<dbReference type="AlphaFoldDB" id="A0A3N0EEE2"/>
<evidence type="ECO:0000256" key="4">
    <source>
        <dbReference type="ARBA" id="ARBA00022989"/>
    </source>
</evidence>
<dbReference type="Pfam" id="PF07690">
    <property type="entry name" value="MFS_1"/>
    <property type="match status" value="2"/>
</dbReference>
<feature type="transmembrane region" description="Helical" evidence="6">
    <location>
        <begin position="20"/>
        <end position="39"/>
    </location>
</feature>
<evidence type="ECO:0000256" key="6">
    <source>
        <dbReference type="SAM" id="Phobius"/>
    </source>
</evidence>
<dbReference type="GO" id="GO:0022857">
    <property type="term" value="F:transmembrane transporter activity"/>
    <property type="evidence" value="ECO:0007669"/>
    <property type="project" value="InterPro"/>
</dbReference>
<evidence type="ECO:0000256" key="3">
    <source>
        <dbReference type="ARBA" id="ARBA00022692"/>
    </source>
</evidence>
<sequence>MTLNVALPVVVAHFDAGPFASSWLLMSFMLVSSVALVIFGRLADVFGRRESYLVGLAVFVFTSLLQGLAPDVWVVVALRAIQAVGGAMILANSTALITQVFPRPMLGRAMGVYMGAISTAQVLGPTVGGLIAEMAGWRWVFWFNVPLGLLGLVWAMRSLRAVERGPRERVDVPGSLLLLCWLGGLLLALSEAAARGWTSPVVIASGLAALVALPVFVLVEWRTRHPVIQPRIFGDLGFTLANLSAFLNTLGRFSLLLIMALFFQSTRGLDPAAAGLAILPMPLGMAVGSPLAGYLAGAHRHRAVAVLGSVLAASGVLVLALTVESAPYGLLACGLALTGFGSGVFLTANTTVIMARVPENRLGAVNGLRLTLQNVGNVLSVAMSLTLISTALETADRHLVYASQEVMARTAPLSDLVAGYHRTLLVLFAVSVLGTLAATFGSATRGGRA</sequence>
<dbReference type="OrthoDB" id="7375466at2"/>
<feature type="transmembrane region" description="Helical" evidence="6">
    <location>
        <begin position="137"/>
        <end position="155"/>
    </location>
</feature>
<dbReference type="GO" id="GO:0005886">
    <property type="term" value="C:plasma membrane"/>
    <property type="evidence" value="ECO:0007669"/>
    <property type="project" value="UniProtKB-SubCell"/>
</dbReference>
<dbReference type="CDD" id="cd17321">
    <property type="entry name" value="MFS_MMR_MDR_like"/>
    <property type="match status" value="1"/>
</dbReference>
<gene>
    <name evidence="8" type="ORF">EFW17_05860</name>
</gene>
<feature type="transmembrane region" description="Helical" evidence="6">
    <location>
        <begin position="275"/>
        <end position="296"/>
    </location>
</feature>
<keyword evidence="3 6" id="KW-0812">Transmembrane</keyword>
<reference evidence="8 9" key="1">
    <citation type="submission" date="2018-11" db="EMBL/GenBank/DDBJ databases">
        <title>The genome draft of YIM 96095.</title>
        <authorList>
            <person name="Tang S.-K."/>
            <person name="Chunyu W.-X."/>
            <person name="Feng Y.-Z."/>
        </authorList>
    </citation>
    <scope>NUCLEOTIDE SEQUENCE [LARGE SCALE GENOMIC DNA]</scope>
    <source>
        <strain evidence="8 9">YIM 96095</strain>
    </source>
</reference>
<feature type="transmembrane region" description="Helical" evidence="6">
    <location>
        <begin position="240"/>
        <end position="263"/>
    </location>
</feature>
<keyword evidence="5 6" id="KW-0472">Membrane</keyword>
<dbReference type="Proteomes" id="UP000269198">
    <property type="component" value="Unassembled WGS sequence"/>
</dbReference>
<dbReference type="SUPFAM" id="SSF103473">
    <property type="entry name" value="MFS general substrate transporter"/>
    <property type="match status" value="2"/>
</dbReference>
<evidence type="ECO:0000256" key="1">
    <source>
        <dbReference type="ARBA" id="ARBA00004651"/>
    </source>
</evidence>
<evidence type="ECO:0000259" key="7">
    <source>
        <dbReference type="PROSITE" id="PS50850"/>
    </source>
</evidence>
<dbReference type="PANTHER" id="PTHR42718:SF9">
    <property type="entry name" value="MAJOR FACILITATOR SUPERFAMILY MULTIDRUG TRANSPORTER MFSC"/>
    <property type="match status" value="1"/>
</dbReference>
<feature type="transmembrane region" description="Helical" evidence="6">
    <location>
        <begin position="424"/>
        <end position="443"/>
    </location>
</feature>
<comment type="caution">
    <text evidence="8">The sequence shown here is derived from an EMBL/GenBank/DDBJ whole genome shotgun (WGS) entry which is preliminary data.</text>
</comment>
<feature type="transmembrane region" description="Helical" evidence="6">
    <location>
        <begin position="375"/>
        <end position="392"/>
    </location>
</feature>
<keyword evidence="4 6" id="KW-1133">Transmembrane helix</keyword>
<dbReference type="PANTHER" id="PTHR42718">
    <property type="entry name" value="MAJOR FACILITATOR SUPERFAMILY MULTIDRUG TRANSPORTER MFSC"/>
    <property type="match status" value="1"/>
</dbReference>
<dbReference type="InterPro" id="IPR011701">
    <property type="entry name" value="MFS"/>
</dbReference>
<keyword evidence="2" id="KW-0813">Transport</keyword>
<organism evidence="8 9">
    <name type="scientific">Halostreptopolyspora alba</name>
    <dbReference type="NCBI Taxonomy" id="2487137"/>
    <lineage>
        <taxon>Bacteria</taxon>
        <taxon>Bacillati</taxon>
        <taxon>Actinomycetota</taxon>
        <taxon>Actinomycetes</taxon>
        <taxon>Streptosporangiales</taxon>
        <taxon>Nocardiopsidaceae</taxon>
        <taxon>Halostreptopolyspora</taxon>
    </lineage>
</organism>
<accession>A0A3N0EEE2</accession>
<feature type="transmembrane region" description="Helical" evidence="6">
    <location>
        <begin position="303"/>
        <end position="323"/>
    </location>
</feature>
<proteinExistence type="predicted"/>
<name>A0A3N0EEE2_9ACTN</name>
<protein>
    <submittedName>
        <fullName evidence="8">MFS transporter</fullName>
    </submittedName>
</protein>
<feature type="domain" description="Major facilitator superfamily (MFS) profile" evidence="7">
    <location>
        <begin position="1"/>
        <end position="446"/>
    </location>
</feature>
<comment type="subcellular location">
    <subcellularLocation>
        <location evidence="1">Cell membrane</location>
        <topology evidence="1">Multi-pass membrane protein</topology>
    </subcellularLocation>
</comment>
<feature type="transmembrane region" description="Helical" evidence="6">
    <location>
        <begin position="51"/>
        <end position="69"/>
    </location>
</feature>
<dbReference type="InterPro" id="IPR036259">
    <property type="entry name" value="MFS_trans_sf"/>
</dbReference>
<dbReference type="PROSITE" id="PS50850">
    <property type="entry name" value="MFS"/>
    <property type="match status" value="1"/>
</dbReference>
<feature type="transmembrane region" description="Helical" evidence="6">
    <location>
        <begin position="75"/>
        <end position="98"/>
    </location>
</feature>
<evidence type="ECO:0000256" key="2">
    <source>
        <dbReference type="ARBA" id="ARBA00022448"/>
    </source>
</evidence>
<dbReference type="Gene3D" id="1.20.1720.10">
    <property type="entry name" value="Multidrug resistance protein D"/>
    <property type="match status" value="1"/>
</dbReference>
<dbReference type="EMBL" id="RJMB01000004">
    <property type="protein sequence ID" value="RNL86232.1"/>
    <property type="molecule type" value="Genomic_DNA"/>
</dbReference>
<evidence type="ECO:0000256" key="5">
    <source>
        <dbReference type="ARBA" id="ARBA00023136"/>
    </source>
</evidence>
<feature type="transmembrane region" description="Helical" evidence="6">
    <location>
        <begin position="200"/>
        <end position="219"/>
    </location>
</feature>
<dbReference type="InterPro" id="IPR020846">
    <property type="entry name" value="MFS_dom"/>
</dbReference>
<evidence type="ECO:0000313" key="9">
    <source>
        <dbReference type="Proteomes" id="UP000269198"/>
    </source>
</evidence>
<feature type="transmembrane region" description="Helical" evidence="6">
    <location>
        <begin position="329"/>
        <end position="354"/>
    </location>
</feature>
<feature type="transmembrane region" description="Helical" evidence="6">
    <location>
        <begin position="110"/>
        <end position="131"/>
    </location>
</feature>
<dbReference type="Gene3D" id="1.20.1250.20">
    <property type="entry name" value="MFS general substrate transporter like domains"/>
    <property type="match status" value="1"/>
</dbReference>
<keyword evidence="9" id="KW-1185">Reference proteome</keyword>
<evidence type="ECO:0000313" key="8">
    <source>
        <dbReference type="EMBL" id="RNL86232.1"/>
    </source>
</evidence>
<feature type="transmembrane region" description="Helical" evidence="6">
    <location>
        <begin position="176"/>
        <end position="194"/>
    </location>
</feature>